<dbReference type="PANTHER" id="PTHR33930:SF2">
    <property type="entry name" value="BLR3452 PROTEIN"/>
    <property type="match status" value="1"/>
</dbReference>
<evidence type="ECO:0000313" key="3">
    <source>
        <dbReference type="Proteomes" id="UP000199598"/>
    </source>
</evidence>
<dbReference type="InterPro" id="IPR029032">
    <property type="entry name" value="AhpD-like"/>
</dbReference>
<sequence length="117" mass="12267">MAVENWQEFLTQTDGRIAELRPGIPGVMKGFGEIAKSAIGTGALEPKQKELIAISIGVAARCDACLGYHAKACIKYGVTREELMEALGVAVYMGGGPSLMYAAEALSAFDALSAEAK</sequence>
<protein>
    <submittedName>
        <fullName evidence="2">Alkylhydroperoxidase AhpD family core domain-containing protein</fullName>
    </submittedName>
</protein>
<dbReference type="EMBL" id="FOSK01000001">
    <property type="protein sequence ID" value="SFJ98011.1"/>
    <property type="molecule type" value="Genomic_DNA"/>
</dbReference>
<proteinExistence type="predicted"/>
<feature type="domain" description="Carboxymuconolactone decarboxylase-like" evidence="1">
    <location>
        <begin position="25"/>
        <end position="106"/>
    </location>
</feature>
<gene>
    <name evidence="2" type="ORF">SAMN04488518_101584</name>
</gene>
<dbReference type="Gene3D" id="1.20.1290.10">
    <property type="entry name" value="AhpD-like"/>
    <property type="match status" value="1"/>
</dbReference>
<accession>A0A1I3VV31</accession>
<dbReference type="NCBIfam" id="TIGR00778">
    <property type="entry name" value="ahpD_dom"/>
    <property type="match status" value="1"/>
</dbReference>
<dbReference type="InterPro" id="IPR003779">
    <property type="entry name" value="CMD-like"/>
</dbReference>
<comment type="caution">
    <text evidence="2">The sequence shown here is derived from an EMBL/GenBank/DDBJ whole genome shotgun (WGS) entry which is preliminary data.</text>
</comment>
<name>A0A1I3VV31_9HYPH</name>
<dbReference type="PANTHER" id="PTHR33930">
    <property type="entry name" value="ALKYL HYDROPEROXIDE REDUCTASE AHPD"/>
    <property type="match status" value="1"/>
</dbReference>
<reference evidence="2 3" key="1">
    <citation type="submission" date="2016-10" db="EMBL/GenBank/DDBJ databases">
        <authorList>
            <person name="Varghese N."/>
            <person name="Submissions S."/>
        </authorList>
    </citation>
    <scope>NUCLEOTIDE SEQUENCE [LARGE SCALE GENOMIC DNA]</scope>
    <source>
        <strain evidence="2 3">DSM 16392</strain>
    </source>
</reference>
<dbReference type="SUPFAM" id="SSF69118">
    <property type="entry name" value="AhpD-like"/>
    <property type="match status" value="1"/>
</dbReference>
<dbReference type="Proteomes" id="UP000199598">
    <property type="component" value="Unassembled WGS sequence"/>
</dbReference>
<organism evidence="2 3">
    <name type="scientific">Pseudovibrio ascidiaceicola</name>
    <dbReference type="NCBI Taxonomy" id="285279"/>
    <lineage>
        <taxon>Bacteria</taxon>
        <taxon>Pseudomonadati</taxon>
        <taxon>Pseudomonadota</taxon>
        <taxon>Alphaproteobacteria</taxon>
        <taxon>Hyphomicrobiales</taxon>
        <taxon>Stappiaceae</taxon>
        <taxon>Pseudovibrio</taxon>
    </lineage>
</organism>
<evidence type="ECO:0000259" key="1">
    <source>
        <dbReference type="Pfam" id="PF02627"/>
    </source>
</evidence>
<evidence type="ECO:0000313" key="2">
    <source>
        <dbReference type="EMBL" id="SFJ98011.1"/>
    </source>
</evidence>
<keyword evidence="3" id="KW-1185">Reference proteome</keyword>
<dbReference type="Pfam" id="PF02627">
    <property type="entry name" value="CMD"/>
    <property type="match status" value="1"/>
</dbReference>
<dbReference type="InterPro" id="IPR004675">
    <property type="entry name" value="AhpD_core"/>
</dbReference>
<dbReference type="RefSeq" id="WP_063286408.1">
    <property type="nucleotide sequence ID" value="NZ_FOSK01000001.1"/>
</dbReference>